<dbReference type="AlphaFoldDB" id="A0A9X2G8V7"/>
<keyword evidence="5 7" id="KW-1133">Transmembrane helix</keyword>
<feature type="transmembrane region" description="Helical" evidence="7">
    <location>
        <begin position="20"/>
        <end position="47"/>
    </location>
</feature>
<feature type="transmembrane region" description="Helical" evidence="7">
    <location>
        <begin position="53"/>
        <end position="77"/>
    </location>
</feature>
<keyword evidence="2" id="KW-0813">Transport</keyword>
<dbReference type="InterPro" id="IPR036259">
    <property type="entry name" value="MFS_trans_sf"/>
</dbReference>
<dbReference type="EMBL" id="JAMZEB010000001">
    <property type="protein sequence ID" value="MCP2353187.1"/>
    <property type="molecule type" value="Genomic_DNA"/>
</dbReference>
<accession>A0A9X2G8V7</accession>
<keyword evidence="3" id="KW-1003">Cell membrane</keyword>
<evidence type="ECO:0000256" key="6">
    <source>
        <dbReference type="ARBA" id="ARBA00023136"/>
    </source>
</evidence>
<evidence type="ECO:0000313" key="8">
    <source>
        <dbReference type="EMBL" id="MCP2353187.1"/>
    </source>
</evidence>
<dbReference type="CDD" id="cd06173">
    <property type="entry name" value="MFS_MefA_like"/>
    <property type="match status" value="1"/>
</dbReference>
<keyword evidence="4 7" id="KW-0812">Transmembrane</keyword>
<proteinExistence type="predicted"/>
<feature type="transmembrane region" description="Helical" evidence="7">
    <location>
        <begin position="262"/>
        <end position="283"/>
    </location>
</feature>
<comment type="caution">
    <text evidence="8">The sequence shown here is derived from an EMBL/GenBank/DDBJ whole genome shotgun (WGS) entry which is preliminary data.</text>
</comment>
<feature type="transmembrane region" description="Helical" evidence="7">
    <location>
        <begin position="98"/>
        <end position="120"/>
    </location>
</feature>
<evidence type="ECO:0000313" key="9">
    <source>
        <dbReference type="Proteomes" id="UP001139648"/>
    </source>
</evidence>
<dbReference type="InterPro" id="IPR010290">
    <property type="entry name" value="TM_effector"/>
</dbReference>
<feature type="transmembrane region" description="Helical" evidence="7">
    <location>
        <begin position="363"/>
        <end position="381"/>
    </location>
</feature>
<protein>
    <submittedName>
        <fullName evidence="8">Na+/melibiose symporter-like transporter</fullName>
    </submittedName>
</protein>
<evidence type="ECO:0000256" key="1">
    <source>
        <dbReference type="ARBA" id="ARBA00004651"/>
    </source>
</evidence>
<dbReference type="RefSeq" id="WP_253739625.1">
    <property type="nucleotide sequence ID" value="NZ_BAABKA010000095.1"/>
</dbReference>
<comment type="subcellular location">
    <subcellularLocation>
        <location evidence="1">Cell membrane</location>
        <topology evidence="1">Multi-pass membrane protein</topology>
    </subcellularLocation>
</comment>
<dbReference type="Pfam" id="PF05977">
    <property type="entry name" value="MFS_3"/>
    <property type="match status" value="1"/>
</dbReference>
<evidence type="ECO:0000256" key="4">
    <source>
        <dbReference type="ARBA" id="ARBA00022692"/>
    </source>
</evidence>
<dbReference type="GO" id="GO:0005886">
    <property type="term" value="C:plasma membrane"/>
    <property type="evidence" value="ECO:0007669"/>
    <property type="project" value="UniProtKB-SubCell"/>
</dbReference>
<dbReference type="SUPFAM" id="SSF103473">
    <property type="entry name" value="MFS general substrate transporter"/>
    <property type="match status" value="1"/>
</dbReference>
<name>A0A9X2G8V7_9ACTN</name>
<dbReference type="PANTHER" id="PTHR23513:SF6">
    <property type="entry name" value="MAJOR FACILITATOR SUPERFAMILY ASSOCIATED DOMAIN-CONTAINING PROTEIN"/>
    <property type="match status" value="1"/>
</dbReference>
<organism evidence="8 9">
    <name type="scientific">Nonomuraea thailandensis</name>
    <dbReference type="NCBI Taxonomy" id="1188745"/>
    <lineage>
        <taxon>Bacteria</taxon>
        <taxon>Bacillati</taxon>
        <taxon>Actinomycetota</taxon>
        <taxon>Actinomycetes</taxon>
        <taxon>Streptosporangiales</taxon>
        <taxon>Streptosporangiaceae</taxon>
        <taxon>Nonomuraea</taxon>
    </lineage>
</organism>
<reference evidence="8" key="1">
    <citation type="submission" date="2022-06" db="EMBL/GenBank/DDBJ databases">
        <title>Sequencing the genomes of 1000 actinobacteria strains.</title>
        <authorList>
            <person name="Klenk H.-P."/>
        </authorList>
    </citation>
    <scope>NUCLEOTIDE SEQUENCE</scope>
    <source>
        <strain evidence="8">DSM 46694</strain>
    </source>
</reference>
<evidence type="ECO:0000256" key="2">
    <source>
        <dbReference type="ARBA" id="ARBA00022448"/>
    </source>
</evidence>
<dbReference type="Gene3D" id="1.20.1250.20">
    <property type="entry name" value="MFS general substrate transporter like domains"/>
    <property type="match status" value="1"/>
</dbReference>
<evidence type="ECO:0000256" key="3">
    <source>
        <dbReference type="ARBA" id="ARBA00022475"/>
    </source>
</evidence>
<gene>
    <name evidence="8" type="ORF">HD597_000207</name>
</gene>
<evidence type="ECO:0000256" key="5">
    <source>
        <dbReference type="ARBA" id="ARBA00022989"/>
    </source>
</evidence>
<feature type="transmembrane region" description="Helical" evidence="7">
    <location>
        <begin position="178"/>
        <end position="197"/>
    </location>
</feature>
<feature type="transmembrane region" description="Helical" evidence="7">
    <location>
        <begin position="320"/>
        <end position="342"/>
    </location>
</feature>
<dbReference type="Proteomes" id="UP001139648">
    <property type="component" value="Unassembled WGS sequence"/>
</dbReference>
<feature type="transmembrane region" description="Helical" evidence="7">
    <location>
        <begin position="295"/>
        <end position="314"/>
    </location>
</feature>
<sequence>MTTFTAASKIRSVWRDRQFVLYWSSQSVSLVGSGLTQVAMPLLVALTMQAGPMALGVIEACIWLPFLGLPLFAGVLVDRHRKRPVLICANLIRAGLQILVFTLSVTGLITLPLLAVIVLATGAASVFADVAAQAFLPQLVGRERLIQAHSANAASRSVATLAGPGAAGLLVQAFGPPLAILLDGLSFLAPAGAFLAIRRKEVIPARDTRKAVFHEIGEGLAFVWRTVPIRLMTLQSLLFYGFWQAAIVPFLFHGVHDLRIDIGWWGLLFGIDGAGALLGSLIAPRIHARFGAGRALLLTGSGHFGLLLIPALNSPGGTTIIGWGLGLICSGFALGVMSVIVATTRVKLTNDQMLGRVTASVRLLQFAPIPVGAATGGMLSVAIGNHLALWLTITAATVTISTLIPLRNYHGASEASQ</sequence>
<feature type="transmembrane region" description="Helical" evidence="7">
    <location>
        <begin position="387"/>
        <end position="406"/>
    </location>
</feature>
<keyword evidence="9" id="KW-1185">Reference proteome</keyword>
<dbReference type="PANTHER" id="PTHR23513">
    <property type="entry name" value="INTEGRAL MEMBRANE EFFLUX PROTEIN-RELATED"/>
    <property type="match status" value="1"/>
</dbReference>
<evidence type="ECO:0000256" key="7">
    <source>
        <dbReference type="SAM" id="Phobius"/>
    </source>
</evidence>
<keyword evidence="6 7" id="KW-0472">Membrane</keyword>
<feature type="transmembrane region" description="Helical" evidence="7">
    <location>
        <begin position="237"/>
        <end position="256"/>
    </location>
</feature>